<evidence type="ECO:0000256" key="4">
    <source>
        <dbReference type="ARBA" id="ARBA00022691"/>
    </source>
</evidence>
<keyword evidence="4" id="KW-0949">S-adenosyl-L-methionine</keyword>
<dbReference type="REBASE" id="383158">
    <property type="entry name" value="Mor20ORF59P"/>
</dbReference>
<dbReference type="PANTHER" id="PTHR33841:SF1">
    <property type="entry name" value="DNA METHYLTRANSFERASE A"/>
    <property type="match status" value="1"/>
</dbReference>
<evidence type="ECO:0000313" key="7">
    <source>
        <dbReference type="EMBL" id="AGO88297.1"/>
    </source>
</evidence>
<sequence length="1074" mass="118904">MDVSICRANALAAAPDRDASEATGKVVWVSEVERSSLTLERVAACLDWPDADSLMTPSGGGPAVLAELARDKIGRGLSHLLPSNAFRTGLLTADPSAESTESPLAIIIEFSDVAASEVLREAHRLAWNFSHSPTLITIEPDLVRVWTCCETPPGPDRPLEPVLVHEVAGEVFSSQTSALEAQAARVLHWLNLVSGEFFTQHADRFDRDGRADQLLLRNLRHIREILAKDGLRDDDVCHDLLARVIFIQFLFDRRDADGKPALNADSLAQLHTEGRLSNQYNNFASILTDYDDAYELFAWLNLRFNGDLFPGKGETPDERAIGWNREKQFVQPQHLSLLADFIQGNLDMPSGQGCLWPLYSFDVIPLEFISSIYETFVTENASREGIFYTPPHLVDFVLDQVLPWRGTEWNLKILDPSCGSGIFLVKSFQRLVYRWKQAHPGRSITAEILCRLLTDNLLGVDKDPHAVRVACFSLYLAMCDEIEPRHYWSQIRFPDMRDRRLICSDFFADGQGFSNAPGVAGDYDLVVGNAPWGDGLATELSNTWAKRFDWTVANKDIGGLFLAKGARLLKDSGQVAMIQSANALLFNSSGPAKRFRRQLFTHHQVRSVFNLSALRFKVFKRKTHTTKTSVSPACVVVLRPNASRTKEALIYASPKPLDLQLDDFAIVIEPHHIHRLPMATARDDSTIWTTLMWGTPRDAQLLAKLNRFPKLATLKAEQVVRTRQGVVFGDKARSVPELDGRRLLLATQFTHDASLELDASELPIVDGLKVHSRDSSDYSAFATPQVLIKQSYQSGLGRFQARLVANDDGRGIICSESYVSATGPSEAMNAACLVFNSLVATYFMQLSSGRMAAYRPEAYVHQILDVPLPLPERIAGATPRTFTEIDTAVFDGFRLKPAERALIEDMTSITIPDFRGDQPSPGAASTQGPAGEETTLTKYCETFISVLRAGFGQSKAVGATIFTAPSDDPAPYRLVAISLLVPGSDDEGVRIAPVGHLRLIKELRRLSAAHPQGGARILGQRLARFYDASAGTPTIFLLKPDATRYWTRSMALNDADQVSVDLFIWTASTRSPQE</sequence>
<proteinExistence type="predicted"/>
<geneLocation type="plasmid" evidence="7">
    <name>pMOC1</name>
</geneLocation>
<evidence type="ECO:0000259" key="6">
    <source>
        <dbReference type="Pfam" id="PF07669"/>
    </source>
</evidence>
<gene>
    <name evidence="7" type="ORF">MOC_1p0059</name>
</gene>
<evidence type="ECO:0000256" key="1">
    <source>
        <dbReference type="ARBA" id="ARBA00011900"/>
    </source>
</evidence>
<dbReference type="GO" id="GO:0006304">
    <property type="term" value="P:DNA modification"/>
    <property type="evidence" value="ECO:0007669"/>
    <property type="project" value="InterPro"/>
</dbReference>
<feature type="domain" description="Type II methyltransferase M.TaqI-like" evidence="6">
    <location>
        <begin position="456"/>
        <end position="612"/>
    </location>
</feature>
<dbReference type="SUPFAM" id="SSF53335">
    <property type="entry name" value="S-adenosyl-L-methionine-dependent methyltransferases"/>
    <property type="match status" value="1"/>
</dbReference>
<dbReference type="InterPro" id="IPR011639">
    <property type="entry name" value="MethylTrfase_TaqI-like_dom"/>
</dbReference>
<name>A0A088B2W7_9HYPH</name>
<evidence type="ECO:0000256" key="3">
    <source>
        <dbReference type="ARBA" id="ARBA00022679"/>
    </source>
</evidence>
<dbReference type="InterPro" id="IPR029063">
    <property type="entry name" value="SAM-dependent_MTases_sf"/>
</dbReference>
<dbReference type="GO" id="GO:0009007">
    <property type="term" value="F:site-specific DNA-methyltransferase (adenine-specific) activity"/>
    <property type="evidence" value="ECO:0007669"/>
    <property type="project" value="UniProtKB-EC"/>
</dbReference>
<reference evidence="7" key="1">
    <citation type="journal article" date="2014" name="PLoS ONE">
        <title>Genome Information of Methylobacterium oryzae, a Plant-Probiotic Methylotroph in the Phyllosphere.</title>
        <authorList>
            <person name="Kwak M.J."/>
            <person name="Jeong H."/>
            <person name="Madhaiyan M."/>
            <person name="Lee Y."/>
            <person name="Sa T.M."/>
            <person name="Oh T.K."/>
            <person name="Kim J.F."/>
        </authorList>
    </citation>
    <scope>NUCLEOTIDE SEQUENCE</scope>
    <source>
        <strain evidence="7">CBMB20</strain>
        <plasmid evidence="7">pMOC1</plasmid>
    </source>
</reference>
<protein>
    <recommendedName>
        <fullName evidence="1">site-specific DNA-methyltransferase (adenine-specific)</fullName>
        <ecNumber evidence="1">2.1.1.72</ecNumber>
    </recommendedName>
</protein>
<dbReference type="Pfam" id="PF07669">
    <property type="entry name" value="Eco57I"/>
    <property type="match status" value="1"/>
</dbReference>
<dbReference type="AlphaFoldDB" id="A0A088B2W7"/>
<dbReference type="EMBL" id="JX627580">
    <property type="protein sequence ID" value="AGO88297.1"/>
    <property type="molecule type" value="Genomic_DNA"/>
</dbReference>
<dbReference type="PANTHER" id="PTHR33841">
    <property type="entry name" value="DNA METHYLTRANSFERASE YEEA-RELATED"/>
    <property type="match status" value="1"/>
</dbReference>
<evidence type="ECO:0000256" key="2">
    <source>
        <dbReference type="ARBA" id="ARBA00022603"/>
    </source>
</evidence>
<dbReference type="EC" id="2.1.1.72" evidence="1"/>
<keyword evidence="7" id="KW-0614">Plasmid</keyword>
<dbReference type="Gene3D" id="3.40.50.150">
    <property type="entry name" value="Vaccinia Virus protein VP39"/>
    <property type="match status" value="1"/>
</dbReference>
<dbReference type="InterPro" id="IPR050953">
    <property type="entry name" value="N4_N6_ade-DNA_methylase"/>
</dbReference>
<evidence type="ECO:0000256" key="5">
    <source>
        <dbReference type="ARBA" id="ARBA00047942"/>
    </source>
</evidence>
<keyword evidence="2" id="KW-0489">Methyltransferase</keyword>
<dbReference type="GO" id="GO:0032259">
    <property type="term" value="P:methylation"/>
    <property type="evidence" value="ECO:0007669"/>
    <property type="project" value="UniProtKB-KW"/>
</dbReference>
<dbReference type="RefSeq" id="WP_244619858.1">
    <property type="nucleotide sequence ID" value="NZ_JX627580.1"/>
</dbReference>
<dbReference type="PRINTS" id="PR00507">
    <property type="entry name" value="N12N6MTFRASE"/>
</dbReference>
<accession>A0A088B2W7</accession>
<keyword evidence="3" id="KW-0808">Transferase</keyword>
<comment type="catalytic activity">
    <reaction evidence="5">
        <text>a 2'-deoxyadenosine in DNA + S-adenosyl-L-methionine = an N(6)-methyl-2'-deoxyadenosine in DNA + S-adenosyl-L-homocysteine + H(+)</text>
        <dbReference type="Rhea" id="RHEA:15197"/>
        <dbReference type="Rhea" id="RHEA-COMP:12418"/>
        <dbReference type="Rhea" id="RHEA-COMP:12419"/>
        <dbReference type="ChEBI" id="CHEBI:15378"/>
        <dbReference type="ChEBI" id="CHEBI:57856"/>
        <dbReference type="ChEBI" id="CHEBI:59789"/>
        <dbReference type="ChEBI" id="CHEBI:90615"/>
        <dbReference type="ChEBI" id="CHEBI:90616"/>
        <dbReference type="EC" id="2.1.1.72"/>
    </reaction>
</comment>
<organism evidence="7">
    <name type="scientific">Methylobacterium oryzae CBMB20</name>
    <dbReference type="NCBI Taxonomy" id="693986"/>
    <lineage>
        <taxon>Bacteria</taxon>
        <taxon>Pseudomonadati</taxon>
        <taxon>Pseudomonadota</taxon>
        <taxon>Alphaproteobacteria</taxon>
        <taxon>Hyphomicrobiales</taxon>
        <taxon>Methylobacteriaceae</taxon>
        <taxon>Methylobacterium</taxon>
    </lineage>
</organism>